<reference evidence="1" key="1">
    <citation type="submission" date="2014-09" db="EMBL/GenBank/DDBJ databases">
        <authorList>
            <person name="Magalhaes I.L.F."/>
            <person name="Oliveira U."/>
            <person name="Santos F.R."/>
            <person name="Vidigal T.H.D.A."/>
            <person name="Brescovit A.D."/>
            <person name="Santos A.J."/>
        </authorList>
    </citation>
    <scope>NUCLEOTIDE SEQUENCE</scope>
    <source>
        <tissue evidence="1">Shoot tissue taken approximately 20 cm above the soil surface</tissue>
    </source>
</reference>
<protein>
    <submittedName>
        <fullName evidence="1">Uncharacterized protein</fullName>
    </submittedName>
</protein>
<organism evidence="1">
    <name type="scientific">Arundo donax</name>
    <name type="common">Giant reed</name>
    <name type="synonym">Donax arundinaceus</name>
    <dbReference type="NCBI Taxonomy" id="35708"/>
    <lineage>
        <taxon>Eukaryota</taxon>
        <taxon>Viridiplantae</taxon>
        <taxon>Streptophyta</taxon>
        <taxon>Embryophyta</taxon>
        <taxon>Tracheophyta</taxon>
        <taxon>Spermatophyta</taxon>
        <taxon>Magnoliopsida</taxon>
        <taxon>Liliopsida</taxon>
        <taxon>Poales</taxon>
        <taxon>Poaceae</taxon>
        <taxon>PACMAD clade</taxon>
        <taxon>Arundinoideae</taxon>
        <taxon>Arundineae</taxon>
        <taxon>Arundo</taxon>
    </lineage>
</organism>
<name>A0A0A9H5M9_ARUDO</name>
<dbReference type="EMBL" id="GBRH01167760">
    <property type="protein sequence ID" value="JAE30136.1"/>
    <property type="molecule type" value="Transcribed_RNA"/>
</dbReference>
<proteinExistence type="predicted"/>
<evidence type="ECO:0000313" key="1">
    <source>
        <dbReference type="EMBL" id="JAE30136.1"/>
    </source>
</evidence>
<accession>A0A0A9H5M9</accession>
<sequence>MAAVEQSFFFLNLFVLSRKY</sequence>
<reference evidence="1" key="2">
    <citation type="journal article" date="2015" name="Data Brief">
        <title>Shoot transcriptome of the giant reed, Arundo donax.</title>
        <authorList>
            <person name="Barrero R.A."/>
            <person name="Guerrero F.D."/>
            <person name="Moolhuijzen P."/>
            <person name="Goolsby J.A."/>
            <person name="Tidwell J."/>
            <person name="Bellgard S.E."/>
            <person name="Bellgard M.I."/>
        </authorList>
    </citation>
    <scope>NUCLEOTIDE SEQUENCE</scope>
    <source>
        <tissue evidence="1">Shoot tissue taken approximately 20 cm above the soil surface</tissue>
    </source>
</reference>
<dbReference type="AlphaFoldDB" id="A0A0A9H5M9"/>